<keyword evidence="1" id="KW-0472">Membrane</keyword>
<evidence type="ECO:0000313" key="3">
    <source>
        <dbReference type="Proteomes" id="UP001430679"/>
    </source>
</evidence>
<name>A0ABS8MLI3_9FLAO</name>
<keyword evidence="1" id="KW-1133">Transmembrane helix</keyword>
<keyword evidence="3" id="KW-1185">Reference proteome</keyword>
<evidence type="ECO:0000313" key="2">
    <source>
        <dbReference type="EMBL" id="MCC9066228.1"/>
    </source>
</evidence>
<evidence type="ECO:0000256" key="1">
    <source>
        <dbReference type="SAM" id="Phobius"/>
    </source>
</evidence>
<organism evidence="2 3">
    <name type="scientific">Flavobacterium piscisymbiosum</name>
    <dbReference type="NCBI Taxonomy" id="2893753"/>
    <lineage>
        <taxon>Bacteria</taxon>
        <taxon>Pseudomonadati</taxon>
        <taxon>Bacteroidota</taxon>
        <taxon>Flavobacteriia</taxon>
        <taxon>Flavobacteriales</taxon>
        <taxon>Flavobacteriaceae</taxon>
        <taxon>Flavobacterium</taxon>
    </lineage>
</organism>
<keyword evidence="1" id="KW-0812">Transmembrane</keyword>
<feature type="transmembrane region" description="Helical" evidence="1">
    <location>
        <begin position="12"/>
        <end position="34"/>
    </location>
</feature>
<dbReference type="RefSeq" id="WP_230040029.1">
    <property type="nucleotide sequence ID" value="NZ_JAJJMM010000001.1"/>
</dbReference>
<accession>A0ABS8MLI3</accession>
<comment type="caution">
    <text evidence="2">The sequence shown here is derived from an EMBL/GenBank/DDBJ whole genome shotgun (WGS) entry which is preliminary data.</text>
</comment>
<dbReference type="EMBL" id="JAJJMM010000001">
    <property type="protein sequence ID" value="MCC9066228.1"/>
    <property type="molecule type" value="Genomic_DNA"/>
</dbReference>
<sequence length="46" mass="4960">MIKMLAVSNNEQIVIANVTPVLSVFFLVLTLNATTANNNNEKAKIG</sequence>
<gene>
    <name evidence="2" type="ORF">LNP81_24830</name>
</gene>
<proteinExistence type="predicted"/>
<protein>
    <submittedName>
        <fullName evidence="2">Uncharacterized protein</fullName>
    </submittedName>
</protein>
<dbReference type="Proteomes" id="UP001430679">
    <property type="component" value="Unassembled WGS sequence"/>
</dbReference>
<reference evidence="2" key="1">
    <citation type="submission" date="2021-11" db="EMBL/GenBank/DDBJ databases">
        <title>Description of novel Flavobacterium species.</title>
        <authorList>
            <person name="Saticioglu I.B."/>
            <person name="Ay H."/>
            <person name="Altun S."/>
            <person name="Duman M."/>
        </authorList>
    </citation>
    <scope>NUCLEOTIDE SEQUENCE</scope>
    <source>
        <strain evidence="2">F-30</strain>
    </source>
</reference>